<organism evidence="3 4">
    <name type="scientific">Meiothermus granaticius NBRC 107808</name>
    <dbReference type="NCBI Taxonomy" id="1227551"/>
    <lineage>
        <taxon>Bacteria</taxon>
        <taxon>Thermotogati</taxon>
        <taxon>Deinococcota</taxon>
        <taxon>Deinococci</taxon>
        <taxon>Thermales</taxon>
        <taxon>Thermaceae</taxon>
        <taxon>Meiothermus</taxon>
    </lineage>
</organism>
<dbReference type="NCBIfam" id="TIGR02580">
    <property type="entry name" value="cas_RAMP_Cmr4"/>
    <property type="match status" value="1"/>
</dbReference>
<proteinExistence type="predicted"/>
<comment type="caution">
    <text evidence="3">The sequence shown here is derived from an EMBL/GenBank/DDBJ whole genome shotgun (WGS) entry which is preliminary data.</text>
</comment>
<dbReference type="Pfam" id="PF03787">
    <property type="entry name" value="RAMPs"/>
    <property type="match status" value="1"/>
</dbReference>
<keyword evidence="1" id="KW-0051">Antiviral defense</keyword>
<protein>
    <submittedName>
        <fullName evidence="3">CRISPR type III-B/RAMP module RAMP protein Cmr4</fullName>
    </submittedName>
</protein>
<evidence type="ECO:0000256" key="1">
    <source>
        <dbReference type="ARBA" id="ARBA00023118"/>
    </source>
</evidence>
<evidence type="ECO:0000259" key="2">
    <source>
        <dbReference type="Pfam" id="PF03787"/>
    </source>
</evidence>
<gene>
    <name evidence="3" type="ORF">Mgrana_02774</name>
</gene>
<dbReference type="InterPro" id="IPR005537">
    <property type="entry name" value="RAMP_III_fam"/>
</dbReference>
<reference evidence="3 4" key="1">
    <citation type="submission" date="2018-08" db="EMBL/GenBank/DDBJ databases">
        <title>Meiothermus granaticius genome AF-68 sequencing project.</title>
        <authorList>
            <person name="Da Costa M.S."/>
            <person name="Albuquerque L."/>
            <person name="Raposo P."/>
            <person name="Froufe H.J.C."/>
            <person name="Barroso C.S."/>
            <person name="Egas C."/>
        </authorList>
    </citation>
    <scope>NUCLEOTIDE SEQUENCE [LARGE SCALE GENOMIC DNA]</scope>
    <source>
        <strain evidence="3 4">AF-68</strain>
    </source>
</reference>
<dbReference type="EMBL" id="QWLB01000047">
    <property type="protein sequence ID" value="RIH91331.1"/>
    <property type="molecule type" value="Genomic_DNA"/>
</dbReference>
<sequence length="300" mass="32616">MGSVVNMNAKMIFWQALTPVHPGTGQDSSSVIDLPVAREAATGFPVIPASSLKGVLRDGRGLEKNDESEDATVARRVFGYAGKKKKSDSEEEEDISQAAELTLTDARVLFLPVRSYAGTFAFLTCPLVLERLQRDQKALECDQKALDCSKFEATIPNLGQTEALLPQNTQIVHGDKVILEDIDLEAKVGTADALVQELGQLVFGEESGYFVERFALVSNDVFAYFSEMGMEIIARVKLDSDSKTVVRGGLWYEEAIPAETVFSSFAIGKDGFEELNRPYLQIGGQASVGRGLLRRLGGGV</sequence>
<dbReference type="Proteomes" id="UP000266178">
    <property type="component" value="Unassembled WGS sequence"/>
</dbReference>
<name>A0A399F9L3_9DEIN</name>
<dbReference type="GO" id="GO:0051607">
    <property type="term" value="P:defense response to virus"/>
    <property type="evidence" value="ECO:0007669"/>
    <property type="project" value="UniProtKB-KW"/>
</dbReference>
<dbReference type="PANTHER" id="PTHR36700:SF1">
    <property type="entry name" value="CRISPR SYSTEM CMR SUBUNIT CMR4"/>
    <property type="match status" value="1"/>
</dbReference>
<dbReference type="InterPro" id="IPR013410">
    <property type="entry name" value="CRISPR-assoc_RAMP_Cmr4"/>
</dbReference>
<keyword evidence="4" id="KW-1185">Reference proteome</keyword>
<feature type="domain" description="CRISPR type III-associated protein" evidence="2">
    <location>
        <begin position="16"/>
        <end position="293"/>
    </location>
</feature>
<evidence type="ECO:0000313" key="4">
    <source>
        <dbReference type="Proteomes" id="UP000266178"/>
    </source>
</evidence>
<evidence type="ECO:0000313" key="3">
    <source>
        <dbReference type="EMBL" id="RIH91331.1"/>
    </source>
</evidence>
<accession>A0A399F9L3</accession>
<dbReference type="AlphaFoldDB" id="A0A399F9L3"/>
<dbReference type="PANTHER" id="PTHR36700">
    <property type="entry name" value="CRISPR SYSTEM CMR SUBUNIT CMR4"/>
    <property type="match status" value="1"/>
</dbReference>